<feature type="modified residue" description="N6-carboxylysine" evidence="7">
    <location>
        <position position="245"/>
    </location>
</feature>
<dbReference type="EC" id="6.3.2.-" evidence="7"/>
<evidence type="ECO:0000256" key="2">
    <source>
        <dbReference type="ARBA" id="ARBA00022618"/>
    </source>
</evidence>
<dbReference type="GO" id="GO:0016881">
    <property type="term" value="F:acid-amino acid ligase activity"/>
    <property type="evidence" value="ECO:0007669"/>
    <property type="project" value="UniProtKB-UniRule"/>
</dbReference>
<evidence type="ECO:0000259" key="11">
    <source>
        <dbReference type="Pfam" id="PF08245"/>
    </source>
</evidence>
<evidence type="ECO:0000256" key="6">
    <source>
        <dbReference type="ARBA" id="ARBA00023316"/>
    </source>
</evidence>
<accession>A0A1B7LZA8</accession>
<keyword evidence="7" id="KW-0067">ATP-binding</keyword>
<dbReference type="STRING" id="1837282.A6F49_10115"/>
<sequence>MVTQDGGYTALTMLRPQTKINTKLEALVDQLERYRPVLTGNPQLTVTGISMNSKAVHPGDLYVAVSGARHHGADYITQALDAGAVAVLTDDSGVARIPEGLAHLVVDDVRSALADAASVIYGNNISVTPSIYGVTGTNGKTTTTYFLNAILAALDYKTGLIGTIETRINGVAAPAEFTTPEAPELHSLVARMRETGVEATAMEVSSHAMDYRRAFGLRYHVAGFTNLTQDHLDLHGSMDDYFDAKALLFQPDRSASQVITINGGAEPQWGQRLAEQCPDAVTLDLGPAAVVDAGASNATWTITECEPAGLGHRFRLRHDSGFEVATKVGMPGKFNVANAALAAVMIFTGHPRHDWNRIAEVLANSQPAPFESAVPGRMEVISDEPTVIVDFAHNPDGLTQALAAVNRTKRSQGGQTARTILVFGATGDRDTAKRPLMGQIAAEHADVVIVTDDDPHYEDPAEIRKPVVEAARARANHLAHAPEVVEIAPRAAALSHAVQLATAQDIILAAGRGHETHQDLAGQRFAIDDREVLRQALAEYGFDTTRSGSSQGTD</sequence>
<dbReference type="NCBIfam" id="TIGR01085">
    <property type="entry name" value="murE"/>
    <property type="match status" value="1"/>
</dbReference>
<gene>
    <name evidence="7" type="primary">murE</name>
    <name evidence="12" type="ORF">A6F49_10115</name>
</gene>
<dbReference type="Gene3D" id="3.40.1190.10">
    <property type="entry name" value="Mur-like, catalytic domain"/>
    <property type="match status" value="1"/>
</dbReference>
<dbReference type="Proteomes" id="UP000078292">
    <property type="component" value="Unassembled WGS sequence"/>
</dbReference>
<evidence type="ECO:0000256" key="4">
    <source>
        <dbReference type="ARBA" id="ARBA00022984"/>
    </source>
</evidence>
<dbReference type="Pfam" id="PF01225">
    <property type="entry name" value="Mur_ligase"/>
    <property type="match status" value="1"/>
</dbReference>
<evidence type="ECO:0000256" key="7">
    <source>
        <dbReference type="HAMAP-Rule" id="MF_00208"/>
    </source>
</evidence>
<dbReference type="InterPro" id="IPR005761">
    <property type="entry name" value="UDP-N-AcMur-Glu-dNH2Pim_ligase"/>
</dbReference>
<evidence type="ECO:0000256" key="8">
    <source>
        <dbReference type="RuleBase" id="RU004135"/>
    </source>
</evidence>
<dbReference type="GO" id="GO:0051301">
    <property type="term" value="P:cell division"/>
    <property type="evidence" value="ECO:0007669"/>
    <property type="project" value="UniProtKB-KW"/>
</dbReference>
<keyword evidence="6 7" id="KW-0961">Cell wall biogenesis/degradation</keyword>
<keyword evidence="7" id="KW-0963">Cytoplasm</keyword>
<proteinExistence type="inferred from homology"/>
<evidence type="ECO:0000256" key="5">
    <source>
        <dbReference type="ARBA" id="ARBA00023306"/>
    </source>
</evidence>
<comment type="PTM">
    <text evidence="7">Carboxylation is probably crucial for Mg(2+) binding and, consequently, for the gamma-phosphate positioning of ATP.</text>
</comment>
<comment type="caution">
    <text evidence="12">The sequence shown here is derived from an EMBL/GenBank/DDBJ whole genome shotgun (WGS) entry which is preliminary data.</text>
</comment>
<keyword evidence="3 7" id="KW-0133">Cell shape</keyword>
<dbReference type="HAMAP" id="MF_00208">
    <property type="entry name" value="MurE"/>
    <property type="match status" value="1"/>
</dbReference>
<dbReference type="SUPFAM" id="SSF53623">
    <property type="entry name" value="MurD-like peptide ligases, catalytic domain"/>
    <property type="match status" value="1"/>
</dbReference>
<feature type="binding site" evidence="7">
    <location>
        <begin position="178"/>
        <end position="179"/>
    </location>
    <ligand>
        <name>UDP-N-acetyl-alpha-D-muramoyl-L-alanyl-D-glutamate</name>
        <dbReference type="ChEBI" id="CHEBI:83900"/>
    </ligand>
</feature>
<dbReference type="InterPro" id="IPR013221">
    <property type="entry name" value="Mur_ligase_cen"/>
</dbReference>
<evidence type="ECO:0000259" key="9">
    <source>
        <dbReference type="Pfam" id="PF01225"/>
    </source>
</evidence>
<feature type="binding site" evidence="7">
    <location>
        <position position="205"/>
    </location>
    <ligand>
        <name>UDP-N-acetyl-alpha-D-muramoyl-L-alanyl-D-glutamate</name>
        <dbReference type="ChEBI" id="CHEBI:83900"/>
    </ligand>
</feature>
<dbReference type="RefSeq" id="WP_052504861.1">
    <property type="nucleotide sequence ID" value="NZ_LXEY01000018.1"/>
</dbReference>
<evidence type="ECO:0000259" key="10">
    <source>
        <dbReference type="Pfam" id="PF02875"/>
    </source>
</evidence>
<keyword evidence="7" id="KW-0436">Ligase</keyword>
<dbReference type="GO" id="GO:0005737">
    <property type="term" value="C:cytoplasm"/>
    <property type="evidence" value="ECO:0007669"/>
    <property type="project" value="UniProtKB-SubCell"/>
</dbReference>
<dbReference type="InterPro" id="IPR036565">
    <property type="entry name" value="Mur-like_cat_sf"/>
</dbReference>
<comment type="caution">
    <text evidence="7">Lacks conserved residue(s) required for the propagation of feature annotation.</text>
</comment>
<dbReference type="InterPro" id="IPR036615">
    <property type="entry name" value="Mur_ligase_C_dom_sf"/>
</dbReference>
<reference evidence="12 13" key="1">
    <citation type="submission" date="2016-04" db="EMBL/GenBank/DDBJ databases">
        <title>First whole genome shotgun sequence of the bacterium Enteractinococcus sp. strain UASWS1574.</title>
        <authorList>
            <person name="Crovadore J."/>
            <person name="Chablais R."/>
            <person name="Lefort F."/>
        </authorList>
    </citation>
    <scope>NUCLEOTIDE SEQUENCE [LARGE SCALE GENOMIC DNA]</scope>
    <source>
        <strain evidence="12 13">UASWS1574</strain>
    </source>
</reference>
<keyword evidence="4 7" id="KW-0573">Peptidoglycan synthesis</keyword>
<dbReference type="PANTHER" id="PTHR23135:SF4">
    <property type="entry name" value="UDP-N-ACETYLMURAMOYL-L-ALANYL-D-GLUTAMATE--2,6-DIAMINOPIMELATE LIGASE MURE HOMOLOG, CHLOROPLASTIC"/>
    <property type="match status" value="1"/>
</dbReference>
<evidence type="ECO:0000313" key="12">
    <source>
        <dbReference type="EMBL" id="OAV60836.1"/>
    </source>
</evidence>
<comment type="subcellular location">
    <subcellularLocation>
        <location evidence="7 8">Cytoplasm</location>
    </subcellularLocation>
</comment>
<feature type="binding site" evidence="7">
    <location>
        <position position="53"/>
    </location>
    <ligand>
        <name>UDP-N-acetyl-alpha-D-muramoyl-L-alanyl-D-glutamate</name>
        <dbReference type="ChEBI" id="CHEBI:83900"/>
    </ligand>
</feature>
<feature type="domain" description="Mur ligase central" evidence="11">
    <location>
        <begin position="134"/>
        <end position="345"/>
    </location>
</feature>
<comment type="pathway">
    <text evidence="7 8">Cell wall biogenesis; peptidoglycan biosynthesis.</text>
</comment>
<feature type="domain" description="Mur ligase N-terminal catalytic" evidence="9">
    <location>
        <begin position="46"/>
        <end position="118"/>
    </location>
</feature>
<evidence type="ECO:0000313" key="13">
    <source>
        <dbReference type="Proteomes" id="UP000078292"/>
    </source>
</evidence>
<dbReference type="GO" id="GO:0071555">
    <property type="term" value="P:cell wall organization"/>
    <property type="evidence" value="ECO:0007669"/>
    <property type="project" value="UniProtKB-KW"/>
</dbReference>
<feature type="binding site" evidence="7">
    <location>
        <position position="213"/>
    </location>
    <ligand>
        <name>UDP-N-acetyl-alpha-D-muramoyl-L-alanyl-D-glutamate</name>
        <dbReference type="ChEBI" id="CHEBI:83900"/>
    </ligand>
</feature>
<keyword evidence="2 7" id="KW-0132">Cell division</keyword>
<dbReference type="InterPro" id="IPR035911">
    <property type="entry name" value="MurE/MurF_N"/>
</dbReference>
<keyword evidence="5 7" id="KW-0131">Cell cycle</keyword>
<comment type="similarity">
    <text evidence="1 7">Belongs to the MurCDEF family. MurE subfamily.</text>
</comment>
<dbReference type="Pfam" id="PF02875">
    <property type="entry name" value="Mur_ligase_C"/>
    <property type="match status" value="1"/>
</dbReference>
<protein>
    <recommendedName>
        <fullName evidence="7">UDP-N-acetylmuramyl-tripeptide synthetase</fullName>
        <ecNumber evidence="7">6.3.2.-</ecNumber>
    </recommendedName>
    <alternativeName>
        <fullName evidence="7">UDP-MurNAc-tripeptide synthetase</fullName>
    </alternativeName>
</protein>
<keyword evidence="7" id="KW-0547">Nucleotide-binding</keyword>
<dbReference type="Gene3D" id="3.40.1390.10">
    <property type="entry name" value="MurE/MurF, N-terminal domain"/>
    <property type="match status" value="1"/>
</dbReference>
<dbReference type="InterPro" id="IPR004101">
    <property type="entry name" value="Mur_ligase_C"/>
</dbReference>
<dbReference type="AlphaFoldDB" id="A0A1B7LZA8"/>
<name>A0A1B7LZA8_9MICC</name>
<comment type="cofactor">
    <cofactor evidence="7">
        <name>Mg(2+)</name>
        <dbReference type="ChEBI" id="CHEBI:18420"/>
    </cofactor>
</comment>
<feature type="domain" description="Mur ligase C-terminal" evidence="10">
    <location>
        <begin position="376"/>
        <end position="513"/>
    </location>
</feature>
<dbReference type="SUPFAM" id="SSF53244">
    <property type="entry name" value="MurD-like peptide ligases, peptide-binding domain"/>
    <property type="match status" value="1"/>
</dbReference>
<dbReference type="GO" id="GO:0000287">
    <property type="term" value="F:magnesium ion binding"/>
    <property type="evidence" value="ECO:0007669"/>
    <property type="project" value="UniProtKB-UniRule"/>
</dbReference>
<dbReference type="NCBIfam" id="NF001126">
    <property type="entry name" value="PRK00139.1-4"/>
    <property type="match status" value="1"/>
</dbReference>
<comment type="function">
    <text evidence="7">Catalyzes the addition of an amino acid to the nucleotide precursor UDP-N-acetylmuramoyl-L-alanyl-D-glutamate (UMAG) in the biosynthesis of bacterial cell-wall peptidoglycan.</text>
</comment>
<dbReference type="Pfam" id="PF08245">
    <property type="entry name" value="Mur_ligase_M"/>
    <property type="match status" value="1"/>
</dbReference>
<dbReference type="PANTHER" id="PTHR23135">
    <property type="entry name" value="MUR LIGASE FAMILY MEMBER"/>
    <property type="match status" value="1"/>
</dbReference>
<dbReference type="Gene3D" id="3.90.190.20">
    <property type="entry name" value="Mur ligase, C-terminal domain"/>
    <property type="match status" value="1"/>
</dbReference>
<dbReference type="GO" id="GO:0009252">
    <property type="term" value="P:peptidoglycan biosynthetic process"/>
    <property type="evidence" value="ECO:0007669"/>
    <property type="project" value="UniProtKB-UniRule"/>
</dbReference>
<evidence type="ECO:0000256" key="1">
    <source>
        <dbReference type="ARBA" id="ARBA00005898"/>
    </source>
</evidence>
<dbReference type="GO" id="GO:0008360">
    <property type="term" value="P:regulation of cell shape"/>
    <property type="evidence" value="ECO:0007669"/>
    <property type="project" value="UniProtKB-KW"/>
</dbReference>
<feature type="binding site" evidence="7">
    <location>
        <begin position="136"/>
        <end position="142"/>
    </location>
    <ligand>
        <name>ATP</name>
        <dbReference type="ChEBI" id="CHEBI:30616"/>
    </ligand>
</feature>
<dbReference type="EMBL" id="LXEY01000018">
    <property type="protein sequence ID" value="OAV60836.1"/>
    <property type="molecule type" value="Genomic_DNA"/>
</dbReference>
<dbReference type="UniPathway" id="UPA00219"/>
<dbReference type="OrthoDB" id="9800958at2"/>
<dbReference type="GO" id="GO:0005524">
    <property type="term" value="F:ATP binding"/>
    <property type="evidence" value="ECO:0007669"/>
    <property type="project" value="UniProtKB-UniRule"/>
</dbReference>
<evidence type="ECO:0000256" key="3">
    <source>
        <dbReference type="ARBA" id="ARBA00022960"/>
    </source>
</evidence>
<dbReference type="SUPFAM" id="SSF63418">
    <property type="entry name" value="MurE/MurF N-terminal domain"/>
    <property type="match status" value="1"/>
</dbReference>
<dbReference type="InterPro" id="IPR000713">
    <property type="entry name" value="Mur_ligase_N"/>
</dbReference>
<keyword evidence="13" id="KW-1185">Reference proteome</keyword>
<organism evidence="12 13">
    <name type="scientific">Enteractinococcus helveticum</name>
    <dbReference type="NCBI Taxonomy" id="1837282"/>
    <lineage>
        <taxon>Bacteria</taxon>
        <taxon>Bacillati</taxon>
        <taxon>Actinomycetota</taxon>
        <taxon>Actinomycetes</taxon>
        <taxon>Micrococcales</taxon>
        <taxon>Micrococcaceae</taxon>
    </lineage>
</organism>
<keyword evidence="7" id="KW-0460">Magnesium</keyword>